<dbReference type="Proteomes" id="UP000308230">
    <property type="component" value="Unassembled WGS sequence"/>
</dbReference>
<comment type="caution">
    <text evidence="2">The sequence shown here is derived from an EMBL/GenBank/DDBJ whole genome shotgun (WGS) entry which is preliminary data.</text>
</comment>
<protein>
    <submittedName>
        <fullName evidence="2">Tetratricopeptide repeat protein</fullName>
    </submittedName>
</protein>
<dbReference type="EMBL" id="SWLG01000001">
    <property type="protein sequence ID" value="TLS39207.1"/>
    <property type="molecule type" value="Genomic_DNA"/>
</dbReference>
<dbReference type="SUPFAM" id="SSF48452">
    <property type="entry name" value="TPR-like"/>
    <property type="match status" value="1"/>
</dbReference>
<name>A0A5R9F6K4_9BACL</name>
<proteinExistence type="predicted"/>
<dbReference type="InterPro" id="IPR011990">
    <property type="entry name" value="TPR-like_helical_dom_sf"/>
</dbReference>
<sequence>MINKEWSDLVMDNNNDQEKGKVLYFPNLTQKLVEKGMAALKDKKYEEAYEHFNQLLEISPDHPQGHFGQVLCLVEFGRLTEAAERCEKMLNQDIGEYFDVMQVYISILVQLGKYQKVVTMIEAVLQENKMPPNIAESFYQLLHFSRKMTSYDFEDELIQDDEKGQDLQQLETYLQSEETEKQCIAIQKLSKSNDPLAYELYKEYLKDSGKDPLLKSMILQILREKNIDDNIMIHKFGKDLIINPSRLVDIFKQEFSVSVKEELASKVEHNNPTLYEMCIQVWWHYLFAITPFDADPPVKELWAAAIQKVGSEINGIEVIDEEIAEEYGIKVNELREAAGKIDRIEKQAFIDPGI</sequence>
<gene>
    <name evidence="2" type="ORF">FCL54_02545</name>
</gene>
<evidence type="ECO:0000256" key="1">
    <source>
        <dbReference type="PROSITE-ProRule" id="PRU00339"/>
    </source>
</evidence>
<organism evidence="2 3">
    <name type="scientific">Exobacillus caeni</name>
    <dbReference type="NCBI Taxonomy" id="2574798"/>
    <lineage>
        <taxon>Bacteria</taxon>
        <taxon>Bacillati</taxon>
        <taxon>Bacillota</taxon>
        <taxon>Bacilli</taxon>
        <taxon>Bacillales</taxon>
        <taxon>Guptibacillaceae</taxon>
        <taxon>Exobacillus</taxon>
    </lineage>
</organism>
<evidence type="ECO:0000313" key="3">
    <source>
        <dbReference type="Proteomes" id="UP000308230"/>
    </source>
</evidence>
<dbReference type="PROSITE" id="PS50005">
    <property type="entry name" value="TPR"/>
    <property type="match status" value="1"/>
</dbReference>
<feature type="repeat" description="TPR" evidence="1">
    <location>
        <begin position="29"/>
        <end position="62"/>
    </location>
</feature>
<dbReference type="Pfam" id="PF14559">
    <property type="entry name" value="TPR_19"/>
    <property type="match status" value="1"/>
</dbReference>
<dbReference type="AlphaFoldDB" id="A0A5R9F6K4"/>
<dbReference type="SMART" id="SM00028">
    <property type="entry name" value="TPR"/>
    <property type="match status" value="1"/>
</dbReference>
<dbReference type="InterPro" id="IPR019734">
    <property type="entry name" value="TPR_rpt"/>
</dbReference>
<accession>A0A5R9F6K4</accession>
<keyword evidence="1" id="KW-0802">TPR repeat</keyword>
<evidence type="ECO:0000313" key="2">
    <source>
        <dbReference type="EMBL" id="TLS39207.1"/>
    </source>
</evidence>
<dbReference type="OrthoDB" id="2364593at2"/>
<reference evidence="2 3" key="1">
    <citation type="submission" date="2019-04" db="EMBL/GenBank/DDBJ databases">
        <title>Bacillus caeni sp. nov., a bacterium isolated from mangrove sediment.</title>
        <authorList>
            <person name="Huang H."/>
            <person name="Mo K."/>
            <person name="Hu Y."/>
        </authorList>
    </citation>
    <scope>NUCLEOTIDE SEQUENCE [LARGE SCALE GENOMIC DNA]</scope>
    <source>
        <strain evidence="2 3">HB172195</strain>
    </source>
</reference>
<keyword evidence="3" id="KW-1185">Reference proteome</keyword>
<dbReference type="SUPFAM" id="SSF116965">
    <property type="entry name" value="Hypothetical protein MPN330"/>
    <property type="match status" value="1"/>
</dbReference>
<dbReference type="RefSeq" id="WP_138122824.1">
    <property type="nucleotide sequence ID" value="NZ_SWLG01000001.1"/>
</dbReference>
<dbReference type="Gene3D" id="1.25.40.10">
    <property type="entry name" value="Tetratricopeptide repeat domain"/>
    <property type="match status" value="1"/>
</dbReference>